<dbReference type="SUPFAM" id="SSF64182">
    <property type="entry name" value="DHH phosphoesterases"/>
    <property type="match status" value="1"/>
</dbReference>
<dbReference type="GO" id="GO:0046872">
    <property type="term" value="F:metal ion binding"/>
    <property type="evidence" value="ECO:0007669"/>
    <property type="project" value="UniProtKB-KW"/>
</dbReference>
<comment type="cofactor">
    <cofactor evidence="1">
        <name>Mn(2+)</name>
        <dbReference type="ChEBI" id="CHEBI:29035"/>
    </cofactor>
</comment>
<reference evidence="6 7" key="1">
    <citation type="journal article" date="2019" name="Nat. Ecol. Evol.">
        <title>Megaphylogeny resolves global patterns of mushroom evolution.</title>
        <authorList>
            <person name="Varga T."/>
            <person name="Krizsan K."/>
            <person name="Foldi C."/>
            <person name="Dima B."/>
            <person name="Sanchez-Garcia M."/>
            <person name="Sanchez-Ramirez S."/>
            <person name="Szollosi G.J."/>
            <person name="Szarkandi J.G."/>
            <person name="Papp V."/>
            <person name="Albert L."/>
            <person name="Andreopoulos W."/>
            <person name="Angelini C."/>
            <person name="Antonin V."/>
            <person name="Barry K.W."/>
            <person name="Bougher N.L."/>
            <person name="Buchanan P."/>
            <person name="Buyck B."/>
            <person name="Bense V."/>
            <person name="Catcheside P."/>
            <person name="Chovatia M."/>
            <person name="Cooper J."/>
            <person name="Damon W."/>
            <person name="Desjardin D."/>
            <person name="Finy P."/>
            <person name="Geml J."/>
            <person name="Haridas S."/>
            <person name="Hughes K."/>
            <person name="Justo A."/>
            <person name="Karasinski D."/>
            <person name="Kautmanova I."/>
            <person name="Kiss B."/>
            <person name="Kocsube S."/>
            <person name="Kotiranta H."/>
            <person name="LaButti K.M."/>
            <person name="Lechner B.E."/>
            <person name="Liimatainen K."/>
            <person name="Lipzen A."/>
            <person name="Lukacs Z."/>
            <person name="Mihaltcheva S."/>
            <person name="Morgado L.N."/>
            <person name="Niskanen T."/>
            <person name="Noordeloos M.E."/>
            <person name="Ohm R.A."/>
            <person name="Ortiz-Santana B."/>
            <person name="Ovrebo C."/>
            <person name="Racz N."/>
            <person name="Riley R."/>
            <person name="Savchenko A."/>
            <person name="Shiryaev A."/>
            <person name="Soop K."/>
            <person name="Spirin V."/>
            <person name="Szebenyi C."/>
            <person name="Tomsovsky M."/>
            <person name="Tulloss R.E."/>
            <person name="Uehling J."/>
            <person name="Grigoriev I.V."/>
            <person name="Vagvolgyi C."/>
            <person name="Papp T."/>
            <person name="Martin F.M."/>
            <person name="Miettinen O."/>
            <person name="Hibbett D.S."/>
            <person name="Nagy L.G."/>
        </authorList>
    </citation>
    <scope>NUCLEOTIDE SEQUENCE [LARGE SCALE GENOMIC DNA]</scope>
    <source>
        <strain evidence="6 7">CBS 166.37</strain>
    </source>
</reference>
<dbReference type="EMBL" id="ML213700">
    <property type="protein sequence ID" value="TFK31870.1"/>
    <property type="molecule type" value="Genomic_DNA"/>
</dbReference>
<keyword evidence="3" id="KW-0378">Hydrolase</keyword>
<evidence type="ECO:0000313" key="6">
    <source>
        <dbReference type="EMBL" id="TFK31870.1"/>
    </source>
</evidence>
<sequence>MSSPLRRLSIALKFTQAHKPRVLPDSLMLAKFLSSAKEKYLKDIQEKPGKGEEWTVVMGNEAGDLDSVASSIAFAWIQSEIHKKPTIPLMQFERDELNLRAENIHALKLAGLANPREQLLTLSDVSEFKPFPSHKFALVDHNRLGSLFTTDNPSARVIAVIDHHEDEGLYTDTSAPRIIGPSGSCASHVASLLPEEIPPELATLVLCAILIDTDGLKPGGKALRLDKIAVASLVPKSTFALSVPPGVSSPDALHDAKAIKELTNDLLTMKSDLSHLGGWDLLRRDYKEYTFTLPWAPNSPSIKAGLSTVPVRLKAWGQDGKLEKDVIAWMKHRQITVLGVLTSFRDGDKPGKNGKGKHKREMAWFVLDDSEQPESVDVSALASRLWKGLEDSQELKVKPYPKFNYVQASAQLPKGSKARVYKQGNAHATRKAVAPLLKNILQPSSETPPSTEQPPQANL</sequence>
<name>A0A5C3LGI6_9AGAR</name>
<keyword evidence="4" id="KW-0464">Manganese</keyword>
<dbReference type="InterPro" id="IPR004097">
    <property type="entry name" value="DHHA2"/>
</dbReference>
<evidence type="ECO:0000313" key="7">
    <source>
        <dbReference type="Proteomes" id="UP000308652"/>
    </source>
</evidence>
<dbReference type="Pfam" id="PF01368">
    <property type="entry name" value="DHH"/>
    <property type="match status" value="1"/>
</dbReference>
<dbReference type="PANTHER" id="PTHR12112:SF39">
    <property type="entry name" value="EG:152A3.5 PROTEIN (FBGN0003116_PN PROTEIN)"/>
    <property type="match status" value="1"/>
</dbReference>
<evidence type="ECO:0000256" key="3">
    <source>
        <dbReference type="ARBA" id="ARBA00022801"/>
    </source>
</evidence>
<dbReference type="SMART" id="SM01131">
    <property type="entry name" value="DHHA2"/>
    <property type="match status" value="1"/>
</dbReference>
<dbReference type="Proteomes" id="UP000308652">
    <property type="component" value="Unassembled WGS sequence"/>
</dbReference>
<evidence type="ECO:0000259" key="5">
    <source>
        <dbReference type="SMART" id="SM01131"/>
    </source>
</evidence>
<keyword evidence="2" id="KW-0479">Metal-binding</keyword>
<evidence type="ECO:0000256" key="2">
    <source>
        <dbReference type="ARBA" id="ARBA00022723"/>
    </source>
</evidence>
<feature type="domain" description="DHHA2" evidence="5">
    <location>
        <begin position="263"/>
        <end position="441"/>
    </location>
</feature>
<organism evidence="6 7">
    <name type="scientific">Crucibulum laeve</name>
    <dbReference type="NCBI Taxonomy" id="68775"/>
    <lineage>
        <taxon>Eukaryota</taxon>
        <taxon>Fungi</taxon>
        <taxon>Dikarya</taxon>
        <taxon>Basidiomycota</taxon>
        <taxon>Agaricomycotina</taxon>
        <taxon>Agaricomycetes</taxon>
        <taxon>Agaricomycetidae</taxon>
        <taxon>Agaricales</taxon>
        <taxon>Agaricineae</taxon>
        <taxon>Nidulariaceae</taxon>
        <taxon>Crucibulum</taxon>
    </lineage>
</organism>
<dbReference type="PANTHER" id="PTHR12112">
    <property type="entry name" value="BNIP - RELATED"/>
    <property type="match status" value="1"/>
</dbReference>
<dbReference type="STRING" id="68775.A0A5C3LGI6"/>
<dbReference type="GO" id="GO:0005737">
    <property type="term" value="C:cytoplasm"/>
    <property type="evidence" value="ECO:0007669"/>
    <property type="project" value="InterPro"/>
</dbReference>
<dbReference type="Pfam" id="PF02833">
    <property type="entry name" value="DHHA2"/>
    <property type="match status" value="1"/>
</dbReference>
<dbReference type="AlphaFoldDB" id="A0A5C3LGI6"/>
<accession>A0A5C3LGI6</accession>
<dbReference type="Gene3D" id="3.10.310.20">
    <property type="entry name" value="DHHA2 domain"/>
    <property type="match status" value="1"/>
</dbReference>
<dbReference type="OrthoDB" id="374045at2759"/>
<gene>
    <name evidence="6" type="ORF">BDQ12DRAFT_618106</name>
</gene>
<protein>
    <recommendedName>
        <fullName evidence="5">DHHA2 domain-containing protein</fullName>
    </recommendedName>
</protein>
<proteinExistence type="predicted"/>
<evidence type="ECO:0000256" key="1">
    <source>
        <dbReference type="ARBA" id="ARBA00001936"/>
    </source>
</evidence>
<dbReference type="InterPro" id="IPR038763">
    <property type="entry name" value="DHH_sf"/>
</dbReference>
<dbReference type="Gene3D" id="3.90.1640.10">
    <property type="entry name" value="inorganic pyrophosphatase (n-terminal core)"/>
    <property type="match status" value="1"/>
</dbReference>
<dbReference type="GO" id="GO:0004309">
    <property type="term" value="F:exopolyphosphatase activity"/>
    <property type="evidence" value="ECO:0007669"/>
    <property type="project" value="TreeGrafter"/>
</dbReference>
<keyword evidence="7" id="KW-1185">Reference proteome</keyword>
<dbReference type="InterPro" id="IPR038222">
    <property type="entry name" value="DHHA2_dom_sf"/>
</dbReference>
<dbReference type="InterPro" id="IPR001667">
    <property type="entry name" value="DDH_dom"/>
</dbReference>
<evidence type="ECO:0000256" key="4">
    <source>
        <dbReference type="ARBA" id="ARBA00023211"/>
    </source>
</evidence>